<dbReference type="EMBL" id="QSFB01000031">
    <property type="protein sequence ID" value="RHA09392.1"/>
    <property type="molecule type" value="Genomic_DNA"/>
</dbReference>
<evidence type="ECO:0000313" key="1">
    <source>
        <dbReference type="EMBL" id="RHA09392.1"/>
    </source>
</evidence>
<dbReference type="Gene3D" id="3.90.1200.10">
    <property type="match status" value="1"/>
</dbReference>
<accession>A0A413QRE2</accession>
<protein>
    <submittedName>
        <fullName evidence="1">Uncharacterized protein</fullName>
    </submittedName>
</protein>
<evidence type="ECO:0000313" key="2">
    <source>
        <dbReference type="EMBL" id="RHL03733.1"/>
    </source>
</evidence>
<name>A0A413QRE2_9FIRM</name>
<proteinExistence type="predicted"/>
<dbReference type="SUPFAM" id="SSF56112">
    <property type="entry name" value="Protein kinase-like (PK-like)"/>
    <property type="match status" value="1"/>
</dbReference>
<reference evidence="3 4" key="1">
    <citation type="submission" date="2018-08" db="EMBL/GenBank/DDBJ databases">
        <title>A genome reference for cultivated species of the human gut microbiota.</title>
        <authorList>
            <person name="Zou Y."/>
            <person name="Xue W."/>
            <person name="Luo G."/>
        </authorList>
    </citation>
    <scope>NUCLEOTIDE SEQUENCE [LARGE SCALE GENOMIC DNA]</scope>
    <source>
        <strain evidence="2 3">AF39-14AC</strain>
        <strain evidence="1 4">AM44-1AT</strain>
    </source>
</reference>
<dbReference type="Proteomes" id="UP000286341">
    <property type="component" value="Unassembled WGS sequence"/>
</dbReference>
<evidence type="ECO:0000313" key="4">
    <source>
        <dbReference type="Proteomes" id="UP000286341"/>
    </source>
</evidence>
<dbReference type="Proteomes" id="UP000286181">
    <property type="component" value="Unassembled WGS sequence"/>
</dbReference>
<gene>
    <name evidence="2" type="ORF">DW038_10245</name>
    <name evidence="1" type="ORF">DW948_14245</name>
</gene>
<evidence type="ECO:0000313" key="3">
    <source>
        <dbReference type="Proteomes" id="UP000286181"/>
    </source>
</evidence>
<organism evidence="1 4">
    <name type="scientific">Agathobacter rectalis</name>
    <dbReference type="NCBI Taxonomy" id="39491"/>
    <lineage>
        <taxon>Bacteria</taxon>
        <taxon>Bacillati</taxon>
        <taxon>Bacillota</taxon>
        <taxon>Clostridia</taxon>
        <taxon>Lachnospirales</taxon>
        <taxon>Lachnospiraceae</taxon>
        <taxon>Agathobacter</taxon>
    </lineage>
</organism>
<dbReference type="AlphaFoldDB" id="A0A413QRE2"/>
<comment type="caution">
    <text evidence="1">The sequence shown here is derived from an EMBL/GenBank/DDBJ whole genome shotgun (WGS) entry which is preliminary data.</text>
</comment>
<dbReference type="RefSeq" id="WP_118343007.1">
    <property type="nucleotide sequence ID" value="NZ_QROF01000008.1"/>
</dbReference>
<dbReference type="EMBL" id="QROF01000008">
    <property type="protein sequence ID" value="RHL03733.1"/>
    <property type="molecule type" value="Genomic_DNA"/>
</dbReference>
<dbReference type="InterPro" id="IPR011009">
    <property type="entry name" value="Kinase-like_dom_sf"/>
</dbReference>
<sequence length="324" mass="38762">MSYLYDITQGVIYKKVLQQLKCYYPFTNFIIKPISRIFTNNIVYKASAIEHNMFLCVKTYLNSNNASYRFATEKKFTNDYFNEIHHMEETNFIRLRDDDIYGISIRKWVEGNSAMDMLLKNPKRFLNEDANKIIHLMKRVWGYSEKSEPFQYLKFNNVNLINSLENYITAIVKEVHIQCEHLLLKRGSIERLINALKKEVYLAYRNNNFYDFKITIINSDPSLYEFIFCTDKIIWIDWEYVNLGSQLVDIASLYYSIANNLWKDEKMDGICLDFFARDIDIDNRKLFGLFLLRKVITCDEFTEYIEPVEKLQWGLEKSLRFLQE</sequence>